<dbReference type="Proteomes" id="UP001500968">
    <property type="component" value="Unassembled WGS sequence"/>
</dbReference>
<comment type="caution">
    <text evidence="2">The sequence shown here is derived from an EMBL/GenBank/DDBJ whole genome shotgun (WGS) entry which is preliminary data.</text>
</comment>
<reference evidence="3" key="1">
    <citation type="journal article" date="2019" name="Int. J. Syst. Evol. Microbiol.">
        <title>The Global Catalogue of Microorganisms (GCM) 10K type strain sequencing project: providing services to taxonomists for standard genome sequencing and annotation.</title>
        <authorList>
            <consortium name="The Broad Institute Genomics Platform"/>
            <consortium name="The Broad Institute Genome Sequencing Center for Infectious Disease"/>
            <person name="Wu L."/>
            <person name="Ma J."/>
        </authorList>
    </citation>
    <scope>NUCLEOTIDE SEQUENCE [LARGE SCALE GENOMIC DNA]</scope>
    <source>
        <strain evidence="3">JCM 17064</strain>
    </source>
</reference>
<evidence type="ECO:0000313" key="3">
    <source>
        <dbReference type="Proteomes" id="UP001500968"/>
    </source>
</evidence>
<sequence>MTKVIYTALFLLVVILSEAQEFQGKAEYFWKRIPKKKTEKVKTDPKEPVDPEFEKVVKEAVKKASEKQYTLTFNKTECLYEEEKALEKPSNNTEDFSVSISYGTTGNKYLNLKEQTSVVEDNVFDKEFLIVEPLVKPDWKLIDETKKIGDYNCFKAELVIPVSEKQKQDYEDFLKRDAQKPALFKMAKPEDKIVTVWYTPEIPVSFGPDNYWGLPGLILEVNDGFGIFLCTKVTLSTKEKFKIKVPNKGEKVSQKKFDEIRKKKEDSMKDEDGVIYFQH</sequence>
<organism evidence="2 3">
    <name type="scientific">Flavobacterium cheonhonense</name>
    <dbReference type="NCBI Taxonomy" id="706185"/>
    <lineage>
        <taxon>Bacteria</taxon>
        <taxon>Pseudomonadati</taxon>
        <taxon>Bacteroidota</taxon>
        <taxon>Flavobacteriia</taxon>
        <taxon>Flavobacteriales</taxon>
        <taxon>Flavobacteriaceae</taxon>
        <taxon>Flavobacterium</taxon>
    </lineage>
</organism>
<evidence type="ECO:0000256" key="1">
    <source>
        <dbReference type="SAM" id="SignalP"/>
    </source>
</evidence>
<keyword evidence="3" id="KW-1185">Reference proteome</keyword>
<dbReference type="EMBL" id="BAABCR010000015">
    <property type="protein sequence ID" value="GAA4031222.1"/>
    <property type="molecule type" value="Genomic_DNA"/>
</dbReference>
<evidence type="ECO:0000313" key="2">
    <source>
        <dbReference type="EMBL" id="GAA4031222.1"/>
    </source>
</evidence>
<accession>A0ABP7TTX3</accession>
<dbReference type="RefSeq" id="WP_324688820.1">
    <property type="nucleotide sequence ID" value="NZ_BAABCR010000015.1"/>
</dbReference>
<gene>
    <name evidence="2" type="ORF">GCM10022386_13930</name>
</gene>
<proteinExistence type="predicted"/>
<keyword evidence="1" id="KW-0732">Signal</keyword>
<dbReference type="NCBIfam" id="TIGR01200">
    <property type="entry name" value="GLPGLI"/>
    <property type="match status" value="1"/>
</dbReference>
<protein>
    <submittedName>
        <fullName evidence="2">GLPGLI family protein</fullName>
    </submittedName>
</protein>
<feature type="chain" id="PRO_5047319382" evidence="1">
    <location>
        <begin position="20"/>
        <end position="279"/>
    </location>
</feature>
<feature type="signal peptide" evidence="1">
    <location>
        <begin position="1"/>
        <end position="19"/>
    </location>
</feature>
<dbReference type="Pfam" id="PF09697">
    <property type="entry name" value="Porph_ging"/>
    <property type="match status" value="1"/>
</dbReference>
<name>A0ABP7TTX3_9FLAO</name>
<dbReference type="InterPro" id="IPR005901">
    <property type="entry name" value="GLPGLI"/>
</dbReference>